<sequence>MENTEKPVIYTIGHSVHDWEHFIKMLNSFHIKELFDIRRFPGSKKYPWFSKDNLERMLPEDSIDYLHMEELGGRRKVQLNSVNTRWRNESFRGYADYMQTNEFVQAIEKLENIALKKTTAFMCSEAVWWRCHRALVSDYLKVKGWNVKHIMNVNKVEEHSYTSPARVWDGQVFYSDVGLFD</sequence>
<dbReference type="Proteomes" id="UP000236594">
    <property type="component" value="Unassembled WGS sequence"/>
</dbReference>
<dbReference type="OrthoDB" id="9789109at2"/>
<dbReference type="InterPro" id="IPR014519">
    <property type="entry name" value="UCP024492"/>
</dbReference>
<organism evidence="1 2">
    <name type="scientific">Chryseobacterium phosphatilyticum</name>
    <dbReference type="NCBI Taxonomy" id="475075"/>
    <lineage>
        <taxon>Bacteria</taxon>
        <taxon>Pseudomonadati</taxon>
        <taxon>Bacteroidota</taxon>
        <taxon>Flavobacteriia</taxon>
        <taxon>Flavobacteriales</taxon>
        <taxon>Weeksellaceae</taxon>
        <taxon>Chryseobacterium group</taxon>
        <taxon>Chryseobacterium</taxon>
    </lineage>
</organism>
<dbReference type="PANTHER" id="PTHR39337:SF1">
    <property type="entry name" value="BLR5642 PROTEIN"/>
    <property type="match status" value="1"/>
</dbReference>
<dbReference type="PANTHER" id="PTHR39337">
    <property type="entry name" value="BLR5642 PROTEIN"/>
    <property type="match status" value="1"/>
</dbReference>
<proteinExistence type="predicted"/>
<evidence type="ECO:0000313" key="2">
    <source>
        <dbReference type="Proteomes" id="UP000236594"/>
    </source>
</evidence>
<accession>A0A316XF88</accession>
<dbReference type="InterPro" id="IPR007438">
    <property type="entry name" value="DUF488"/>
</dbReference>
<reference evidence="1 2" key="1">
    <citation type="submission" date="2018-04" db="EMBL/GenBank/DDBJ databases">
        <title>Draft Genome Sequence of Phosphate-Solubilizing Chryseobacterium sp. ISE14 that is a Biocontrol and Plant Growth-Promoting Rhizobacterium Isolated from Cucumber.</title>
        <authorList>
            <person name="Jeong J.-J."/>
            <person name="Sang M.K."/>
            <person name="Choi I.-G."/>
            <person name="Kim K.D."/>
        </authorList>
    </citation>
    <scope>NUCLEOTIDE SEQUENCE [LARGE SCALE GENOMIC DNA]</scope>
    <source>
        <strain evidence="1 2">ISE14</strain>
    </source>
</reference>
<name>A0A316XF88_9FLAO</name>
<keyword evidence="2" id="KW-1185">Reference proteome</keyword>
<comment type="caution">
    <text evidence="1">The sequence shown here is derived from an EMBL/GenBank/DDBJ whole genome shotgun (WGS) entry which is preliminary data.</text>
</comment>
<gene>
    <name evidence="1" type="ORF">C1631_000430</name>
</gene>
<dbReference type="Pfam" id="PF04343">
    <property type="entry name" value="DUF488"/>
    <property type="match status" value="1"/>
</dbReference>
<dbReference type="RefSeq" id="WP_103249605.1">
    <property type="nucleotide sequence ID" value="NZ_PPED02000001.1"/>
</dbReference>
<protein>
    <submittedName>
        <fullName evidence="1">DUF488 domain-containing protein</fullName>
    </submittedName>
</protein>
<dbReference type="EMBL" id="PPED02000001">
    <property type="protein sequence ID" value="PWN72387.1"/>
    <property type="molecule type" value="Genomic_DNA"/>
</dbReference>
<dbReference type="PIRSF" id="PIRSF024492">
    <property type="entry name" value="UCP024492"/>
    <property type="match status" value="1"/>
</dbReference>
<dbReference type="AlphaFoldDB" id="A0A316XF88"/>
<evidence type="ECO:0000313" key="1">
    <source>
        <dbReference type="EMBL" id="PWN72387.1"/>
    </source>
</evidence>